<keyword evidence="3" id="KW-1185">Reference proteome</keyword>
<name>A0A4S3JFY9_9EURO</name>
<dbReference type="VEuPathDB" id="FungiDB:EYZ11_006222"/>
<evidence type="ECO:0000313" key="2">
    <source>
        <dbReference type="EMBL" id="THC94286.1"/>
    </source>
</evidence>
<dbReference type="Proteomes" id="UP000308092">
    <property type="component" value="Unassembled WGS sequence"/>
</dbReference>
<evidence type="ECO:0000313" key="3">
    <source>
        <dbReference type="Proteomes" id="UP000308092"/>
    </source>
</evidence>
<organism evidence="2 3">
    <name type="scientific">Aspergillus tanneri</name>
    <dbReference type="NCBI Taxonomy" id="1220188"/>
    <lineage>
        <taxon>Eukaryota</taxon>
        <taxon>Fungi</taxon>
        <taxon>Dikarya</taxon>
        <taxon>Ascomycota</taxon>
        <taxon>Pezizomycotina</taxon>
        <taxon>Eurotiomycetes</taxon>
        <taxon>Eurotiomycetidae</taxon>
        <taxon>Eurotiales</taxon>
        <taxon>Aspergillaceae</taxon>
        <taxon>Aspergillus</taxon>
        <taxon>Aspergillus subgen. Circumdati</taxon>
    </lineage>
</organism>
<comment type="caution">
    <text evidence="2">The sequence shown here is derived from an EMBL/GenBank/DDBJ whole genome shotgun (WGS) entry which is preliminary data.</text>
</comment>
<dbReference type="AlphaFoldDB" id="A0A4S3JFY9"/>
<reference evidence="2 3" key="1">
    <citation type="submission" date="2019-03" db="EMBL/GenBank/DDBJ databases">
        <title>The genome sequence of a newly discovered highly antifungal drug resistant Aspergillus species, Aspergillus tanneri NIH 1004.</title>
        <authorList>
            <person name="Mounaud S."/>
            <person name="Singh I."/>
            <person name="Joardar V."/>
            <person name="Pakala S."/>
            <person name="Pakala S."/>
            <person name="Venepally P."/>
            <person name="Hoover J."/>
            <person name="Nierman W."/>
            <person name="Chung J."/>
            <person name="Losada L."/>
        </authorList>
    </citation>
    <scope>NUCLEOTIDE SEQUENCE [LARGE SCALE GENOMIC DNA]</scope>
    <source>
        <strain evidence="2 3">NIH1004</strain>
    </source>
</reference>
<gene>
    <name evidence="2" type="ORF">EYZ11_006222</name>
</gene>
<sequence>MIFVIAAIFSNICGMGGTDTLRPELGPSGDMSHGKHSVFLKKQSNL</sequence>
<evidence type="ECO:0000256" key="1">
    <source>
        <dbReference type="SAM" id="MobiDB-lite"/>
    </source>
</evidence>
<proteinExistence type="predicted"/>
<dbReference type="EMBL" id="SOSA01000216">
    <property type="protein sequence ID" value="THC94286.1"/>
    <property type="molecule type" value="Genomic_DNA"/>
</dbReference>
<accession>A0A4S3JFY9</accession>
<feature type="region of interest" description="Disordered" evidence="1">
    <location>
        <begin position="24"/>
        <end position="46"/>
    </location>
</feature>
<protein>
    <submittedName>
        <fullName evidence="2">Uncharacterized protein</fullName>
    </submittedName>
</protein>